<dbReference type="RefSeq" id="XP_044560909.1">
    <property type="nucleotide sequence ID" value="XM_044708333.1"/>
</dbReference>
<protein>
    <submittedName>
        <fullName evidence="2">Uncharacterized protein</fullName>
    </submittedName>
</protein>
<feature type="chain" id="PRO_5025556109" evidence="1">
    <location>
        <begin position="20"/>
        <end position="166"/>
    </location>
</feature>
<evidence type="ECO:0000313" key="2">
    <source>
        <dbReference type="EMBL" id="KAF0976196.1"/>
    </source>
</evidence>
<dbReference type="AlphaFoldDB" id="A0A6A5BMN7"/>
<sequence length="166" mass="19194">MKRILLPFAITLSLPLVSSYQLYRNPQRTDVLTENFIKQFNDHSEEFNNTQIESIKHFNQNNIERTQGGGSGHANVSFVASTSSLNKKQYLNISFGANLTHFIWMYNHVKVCSNDNSSKIMEINVKNFKPFDDTFHSSNGYYAHQLCCLIPVLHFTWILGKVFIRK</sequence>
<dbReference type="VEuPathDB" id="AmoebaDB:NfTy_085910"/>
<accession>A0A6A5BMN7</accession>
<comment type="caution">
    <text evidence="2">The sequence shown here is derived from an EMBL/GenBank/DDBJ whole genome shotgun (WGS) entry which is preliminary data.</text>
</comment>
<keyword evidence="3" id="KW-1185">Reference proteome</keyword>
<dbReference type="VEuPathDB" id="AmoebaDB:FDP41_004871"/>
<dbReference type="GeneID" id="68112089"/>
<name>A0A6A5BMN7_NAEFO</name>
<dbReference type="Proteomes" id="UP000444721">
    <property type="component" value="Unassembled WGS sequence"/>
</dbReference>
<reference evidence="2 3" key="1">
    <citation type="journal article" date="2019" name="Sci. Rep.">
        <title>Nanopore sequencing improves the draft genome of the human pathogenic amoeba Naegleria fowleri.</title>
        <authorList>
            <person name="Liechti N."/>
            <person name="Schurch N."/>
            <person name="Bruggmann R."/>
            <person name="Wittwer M."/>
        </authorList>
    </citation>
    <scope>NUCLEOTIDE SEQUENCE [LARGE SCALE GENOMIC DNA]</scope>
    <source>
        <strain evidence="2 3">ATCC 30894</strain>
    </source>
</reference>
<gene>
    <name evidence="2" type="ORF">FDP41_004871</name>
</gene>
<dbReference type="OrthoDB" id="10282373at2759"/>
<proteinExistence type="predicted"/>
<dbReference type="EMBL" id="VFQX01000041">
    <property type="protein sequence ID" value="KAF0976196.1"/>
    <property type="molecule type" value="Genomic_DNA"/>
</dbReference>
<dbReference type="VEuPathDB" id="AmoebaDB:NF0118270"/>
<evidence type="ECO:0000313" key="3">
    <source>
        <dbReference type="Proteomes" id="UP000444721"/>
    </source>
</evidence>
<evidence type="ECO:0000256" key="1">
    <source>
        <dbReference type="SAM" id="SignalP"/>
    </source>
</evidence>
<organism evidence="2 3">
    <name type="scientific">Naegleria fowleri</name>
    <name type="common">Brain eating amoeba</name>
    <dbReference type="NCBI Taxonomy" id="5763"/>
    <lineage>
        <taxon>Eukaryota</taxon>
        <taxon>Discoba</taxon>
        <taxon>Heterolobosea</taxon>
        <taxon>Tetramitia</taxon>
        <taxon>Eutetramitia</taxon>
        <taxon>Vahlkampfiidae</taxon>
        <taxon>Naegleria</taxon>
    </lineage>
</organism>
<dbReference type="OMA" id="NIALNEH"/>
<feature type="signal peptide" evidence="1">
    <location>
        <begin position="1"/>
        <end position="19"/>
    </location>
</feature>
<keyword evidence="1" id="KW-0732">Signal</keyword>